<dbReference type="Proteomes" id="UP000681526">
    <property type="component" value="Unassembled WGS sequence"/>
</dbReference>
<gene>
    <name evidence="2" type="primary">txxe 3510</name>
    <name evidence="2" type="ORF">TXXE_16545</name>
</gene>
<organism evidence="2 3">
    <name type="scientific">Thermobacillus xylanilyticus</name>
    <dbReference type="NCBI Taxonomy" id="76633"/>
    <lineage>
        <taxon>Bacteria</taxon>
        <taxon>Bacillati</taxon>
        <taxon>Bacillota</taxon>
        <taxon>Bacilli</taxon>
        <taxon>Bacillales</taxon>
        <taxon>Paenibacillaceae</taxon>
        <taxon>Thermobacillus</taxon>
    </lineage>
</organism>
<protein>
    <submittedName>
        <fullName evidence="2">Sporulation protein YtxC</fullName>
    </submittedName>
</protein>
<dbReference type="RefSeq" id="WP_015255541.1">
    <property type="nucleotide sequence ID" value="NZ_CAJRAY010000083.1"/>
</dbReference>
<dbReference type="EMBL" id="CAJRAY010000083">
    <property type="protein sequence ID" value="CAG5091816.1"/>
    <property type="molecule type" value="Genomic_DNA"/>
</dbReference>
<feature type="compositionally biased region" description="Polar residues" evidence="1">
    <location>
        <begin position="138"/>
        <end position="148"/>
    </location>
</feature>
<feature type="region of interest" description="Disordered" evidence="1">
    <location>
        <begin position="138"/>
        <end position="185"/>
    </location>
</feature>
<sequence>MEIFEVRLSAASEDKLSELTRCLTESFADLHIDGRLETVPAHGLIVFRCADGAPDEKERMAIHSRAAEGMAEYVLTAVEPELIRIMIRKYYPCGDDDLERIAALCMQMLGSQPVRSDGSAKENGPLTTDAIINRSARLSSAPAQSRNGQPAGPENADASVKAGRTSVPKADATLESSGMEPDLARRRRKRHIASELFAYLQERPSLHLEGYITFRLDKYWEELAEAAEAAVDEFVMDRQYREFIGLLNEFVGLQQPKVSSVNLVLKADGGFALYDESFRPMDPGEGGRLTLELTDEELNVEDMVVSCLIAISPREITLHARDPELPVVRTIEAIFAERVTVCAGCRSCRPLTGAALN</sequence>
<evidence type="ECO:0000256" key="1">
    <source>
        <dbReference type="SAM" id="MobiDB-lite"/>
    </source>
</evidence>
<comment type="caution">
    <text evidence="2">The sequence shown here is derived from an EMBL/GenBank/DDBJ whole genome shotgun (WGS) entry which is preliminary data.</text>
</comment>
<accession>A0ABN7S3Z5</accession>
<proteinExistence type="predicted"/>
<dbReference type="Pfam" id="PF08812">
    <property type="entry name" value="YtxC"/>
    <property type="match status" value="1"/>
</dbReference>
<keyword evidence="3" id="KW-1185">Reference proteome</keyword>
<dbReference type="InterPro" id="IPR014199">
    <property type="entry name" value="Spore_YtxC"/>
</dbReference>
<name>A0ABN7S3Z5_THEXY</name>
<reference evidence="2 3" key="1">
    <citation type="submission" date="2021-04" db="EMBL/GenBank/DDBJ databases">
        <authorList>
            <person name="Rakotoarivonina H."/>
        </authorList>
    </citation>
    <scope>NUCLEOTIDE SEQUENCE [LARGE SCALE GENOMIC DNA]</scope>
    <source>
        <strain evidence="2 3">XE</strain>
    </source>
</reference>
<evidence type="ECO:0000313" key="2">
    <source>
        <dbReference type="EMBL" id="CAG5091816.1"/>
    </source>
</evidence>
<evidence type="ECO:0000313" key="3">
    <source>
        <dbReference type="Proteomes" id="UP000681526"/>
    </source>
</evidence>